<evidence type="ECO:0000313" key="3">
    <source>
        <dbReference type="Proteomes" id="UP000546917"/>
    </source>
</evidence>
<evidence type="ECO:0000313" key="2">
    <source>
        <dbReference type="EMBL" id="NOL59223.1"/>
    </source>
</evidence>
<dbReference type="Proteomes" id="UP000546917">
    <property type="component" value="Unassembled WGS sequence"/>
</dbReference>
<organism evidence="2 3">
    <name type="scientific">Ferroplasma acidiphilum</name>
    <dbReference type="NCBI Taxonomy" id="74969"/>
    <lineage>
        <taxon>Archaea</taxon>
        <taxon>Methanobacteriati</taxon>
        <taxon>Thermoplasmatota</taxon>
        <taxon>Thermoplasmata</taxon>
        <taxon>Thermoplasmatales</taxon>
        <taxon>Ferroplasmaceae</taxon>
        <taxon>Ferroplasma</taxon>
    </lineage>
</organism>
<protein>
    <submittedName>
        <fullName evidence="2">MFS transporter</fullName>
    </submittedName>
</protein>
<dbReference type="EMBL" id="JABGBP010000003">
    <property type="protein sequence ID" value="NOL59223.1"/>
    <property type="molecule type" value="Genomic_DNA"/>
</dbReference>
<proteinExistence type="predicted"/>
<name>A0A7K4FJJ5_9ARCH</name>
<feature type="non-terminal residue" evidence="2">
    <location>
        <position position="48"/>
    </location>
</feature>
<comment type="caution">
    <text evidence="2">The sequence shown here is derived from an EMBL/GenBank/DDBJ whole genome shotgun (WGS) entry which is preliminary data.</text>
</comment>
<keyword evidence="1" id="KW-1133">Transmembrane helix</keyword>
<evidence type="ECO:0000256" key="1">
    <source>
        <dbReference type="SAM" id="Phobius"/>
    </source>
</evidence>
<dbReference type="AlphaFoldDB" id="A0A7K4FJJ5"/>
<keyword evidence="1" id="KW-0472">Membrane</keyword>
<sequence length="48" mass="5595">MFKLKNWTRIDSWSFISFALGMFLEAYIFGMASIATTWVTIPLFLKSL</sequence>
<keyword evidence="1" id="KW-0812">Transmembrane</keyword>
<accession>A0A7K4FJJ5</accession>
<gene>
    <name evidence="2" type="ORF">HLB00_00015</name>
</gene>
<feature type="transmembrane region" description="Helical" evidence="1">
    <location>
        <begin position="12"/>
        <end position="45"/>
    </location>
</feature>
<reference evidence="2 3" key="1">
    <citation type="submission" date="2020-05" db="EMBL/GenBank/DDBJ databases">
        <authorList>
            <person name="Zhang R."/>
        </authorList>
    </citation>
    <scope>NUCLEOTIDE SEQUENCE [LARGE SCALE GENOMIC DNA]</scope>
    <source>
        <strain evidence="2 3">DSM 28986</strain>
    </source>
</reference>